<protein>
    <recommendedName>
        <fullName evidence="12">Lipopolysaccharide biosynthesis protein</fullName>
    </recommendedName>
</protein>
<evidence type="ECO:0008006" key="12">
    <source>
        <dbReference type="Google" id="ProtNLM"/>
    </source>
</evidence>
<reference evidence="10 11" key="1">
    <citation type="journal article" date="2012" name="Appl. Environ. Microbiol.">
        <title>Draft genome sequence of a psychrotolerant sulfur-oxidizing bacterium, Sulfuricella denitrificans skB26, and proteomic insights into cold adaptation.</title>
        <authorList>
            <person name="Watanabe T."/>
            <person name="Kojima H."/>
            <person name="Fukui M."/>
        </authorList>
    </citation>
    <scope>NUCLEOTIDE SEQUENCE [LARGE SCALE GENOMIC DNA]</scope>
    <source>
        <strain evidence="11">skB26</strain>
    </source>
</reference>
<evidence type="ECO:0000256" key="2">
    <source>
        <dbReference type="ARBA" id="ARBA00022475"/>
    </source>
</evidence>
<dbReference type="InterPro" id="IPR003856">
    <property type="entry name" value="LPS_length_determ_N"/>
</dbReference>
<evidence type="ECO:0000313" key="11">
    <source>
        <dbReference type="Proteomes" id="UP000015559"/>
    </source>
</evidence>
<evidence type="ECO:0000259" key="8">
    <source>
        <dbReference type="Pfam" id="PF02706"/>
    </source>
</evidence>
<evidence type="ECO:0000259" key="9">
    <source>
        <dbReference type="Pfam" id="PF13807"/>
    </source>
</evidence>
<dbReference type="Pfam" id="PF13807">
    <property type="entry name" value="GNVR"/>
    <property type="match status" value="1"/>
</dbReference>
<feature type="domain" description="Tyrosine-protein kinase G-rich" evidence="9">
    <location>
        <begin position="420"/>
        <end position="499"/>
    </location>
</feature>
<evidence type="ECO:0000256" key="7">
    <source>
        <dbReference type="SAM" id="Phobius"/>
    </source>
</evidence>
<evidence type="ECO:0000256" key="5">
    <source>
        <dbReference type="ARBA" id="ARBA00023136"/>
    </source>
</evidence>
<feature type="transmembrane region" description="Helical" evidence="7">
    <location>
        <begin position="21"/>
        <end position="44"/>
    </location>
</feature>
<dbReference type="HOGENOM" id="CLU_009912_5_0_4"/>
<feature type="coiled-coil region" evidence="6">
    <location>
        <begin position="386"/>
        <end position="413"/>
    </location>
</feature>
<dbReference type="AlphaFoldDB" id="S6AA32"/>
<keyword evidence="6" id="KW-0175">Coiled coil</keyword>
<accession>S6AA32</accession>
<dbReference type="KEGG" id="sdr:SCD_n01328"/>
<keyword evidence="11" id="KW-1185">Reference proteome</keyword>
<keyword evidence="3 7" id="KW-0812">Transmembrane</keyword>
<dbReference type="STRING" id="1163617.SCD_n01328"/>
<dbReference type="InterPro" id="IPR032807">
    <property type="entry name" value="GNVR"/>
</dbReference>
<dbReference type="InterPro" id="IPR050445">
    <property type="entry name" value="Bact_polysacc_biosynth/exp"/>
</dbReference>
<evidence type="ECO:0000256" key="4">
    <source>
        <dbReference type="ARBA" id="ARBA00022989"/>
    </source>
</evidence>
<keyword evidence="5 7" id="KW-0472">Membrane</keyword>
<dbReference type="eggNOG" id="COG3206">
    <property type="taxonomic scope" value="Bacteria"/>
</dbReference>
<gene>
    <name evidence="10" type="ORF">SCD_n01328</name>
</gene>
<feature type="domain" description="Polysaccharide chain length determinant N-terminal" evidence="8">
    <location>
        <begin position="7"/>
        <end position="60"/>
    </location>
</feature>
<evidence type="ECO:0000313" key="10">
    <source>
        <dbReference type="EMBL" id="BAN35155.1"/>
    </source>
</evidence>
<dbReference type="OrthoDB" id="9795292at2"/>
<feature type="transmembrane region" description="Helical" evidence="7">
    <location>
        <begin position="482"/>
        <end position="502"/>
    </location>
</feature>
<dbReference type="PANTHER" id="PTHR32309">
    <property type="entry name" value="TYROSINE-PROTEIN KINASE"/>
    <property type="match status" value="1"/>
</dbReference>
<dbReference type="PANTHER" id="PTHR32309:SF13">
    <property type="entry name" value="FERRIC ENTEROBACTIN TRANSPORT PROTEIN FEPE"/>
    <property type="match status" value="1"/>
</dbReference>
<sequence>MEEQTKDLKDYLVALRRRKKQILTTMSILAVISVLVALLLPPVYRSSATILIEEQEIPAELVRSTITSYADQRLQVISQHVMTRANMMQIIEKYNLYPQQRQRETTEEILDRMRKDIKFNMLSADVIDKRSGQKTMAAIAFTLAYDGETAAGAQKVANELTTLYLNENLKSRQQKTSETSMFLSEEADRVSEHISEIETKLAVFKEKNQGRLPELTGLNMQMRDRTDSEVMEVDRQLNVLDERKIYLEGQLVQMKPNSPMMSASGERIFDSDERLKTLQAQYVSLSGIYSANHPDVIKMRREMQALKKETGGDGDMQEQAKQLTRMRSDLATMRDKYADDYPDVVKLKKAIAALEESHKKTVANGSDAPKFKQPENPAYISMQTQLEATLSEMKTLRTKRNDLKEKMASYVSRLEQAPQVEREYLDLGRDHENSIRRYQEIKAKLMEAEVAQQMEKDSKGERFSLIDPAQLPEKPTSPNRPAILLLGMILSLGGGIAYAGVLESMDSSIKSSKILAGLLDAPLLSVIPYMDNAEDRRKKTKLKTSLILGVIAGITLAVLLIHFLWVPIDVLWYMIMRKLEIWLG</sequence>
<proteinExistence type="predicted"/>
<dbReference type="Proteomes" id="UP000015559">
    <property type="component" value="Chromosome"/>
</dbReference>
<name>S6AA32_SULDS</name>
<evidence type="ECO:0000256" key="1">
    <source>
        <dbReference type="ARBA" id="ARBA00004651"/>
    </source>
</evidence>
<dbReference type="GO" id="GO:0004713">
    <property type="term" value="F:protein tyrosine kinase activity"/>
    <property type="evidence" value="ECO:0007669"/>
    <property type="project" value="TreeGrafter"/>
</dbReference>
<evidence type="ECO:0000256" key="6">
    <source>
        <dbReference type="SAM" id="Coils"/>
    </source>
</evidence>
<feature type="transmembrane region" description="Helical" evidence="7">
    <location>
        <begin position="546"/>
        <end position="568"/>
    </location>
</feature>
<dbReference type="GO" id="GO:0005886">
    <property type="term" value="C:plasma membrane"/>
    <property type="evidence" value="ECO:0007669"/>
    <property type="project" value="UniProtKB-SubCell"/>
</dbReference>
<keyword evidence="2" id="KW-1003">Cell membrane</keyword>
<evidence type="ECO:0000256" key="3">
    <source>
        <dbReference type="ARBA" id="ARBA00022692"/>
    </source>
</evidence>
<dbReference type="EMBL" id="AP013066">
    <property type="protein sequence ID" value="BAN35155.1"/>
    <property type="molecule type" value="Genomic_DNA"/>
</dbReference>
<dbReference type="RefSeq" id="WP_009205891.1">
    <property type="nucleotide sequence ID" value="NC_022357.1"/>
</dbReference>
<comment type="subcellular location">
    <subcellularLocation>
        <location evidence="1">Cell membrane</location>
        <topology evidence="1">Multi-pass membrane protein</topology>
    </subcellularLocation>
</comment>
<dbReference type="Pfam" id="PF02706">
    <property type="entry name" value="Wzz"/>
    <property type="match status" value="1"/>
</dbReference>
<keyword evidence="4 7" id="KW-1133">Transmembrane helix</keyword>
<organism evidence="10 11">
    <name type="scientific">Sulfuricella denitrificans (strain DSM 22764 / NBRC 105220 / skB26)</name>
    <dbReference type="NCBI Taxonomy" id="1163617"/>
    <lineage>
        <taxon>Bacteria</taxon>
        <taxon>Pseudomonadati</taxon>
        <taxon>Pseudomonadota</taxon>
        <taxon>Betaproteobacteria</taxon>
        <taxon>Nitrosomonadales</taxon>
        <taxon>Sulfuricellaceae</taxon>
        <taxon>Sulfuricella</taxon>
    </lineage>
</organism>